<dbReference type="Proteomes" id="UP000051530">
    <property type="component" value="Unassembled WGS sequence"/>
</dbReference>
<evidence type="ECO:0000313" key="1">
    <source>
        <dbReference type="EMBL" id="KRH92053.1"/>
    </source>
</evidence>
<feature type="non-terminal residue" evidence="1">
    <location>
        <position position="233"/>
    </location>
</feature>
<name>A0A0R0LVV3_9MICR</name>
<organism evidence="1 2">
    <name type="scientific">Pseudoloma neurophilia</name>
    <dbReference type="NCBI Taxonomy" id="146866"/>
    <lineage>
        <taxon>Eukaryota</taxon>
        <taxon>Fungi</taxon>
        <taxon>Fungi incertae sedis</taxon>
        <taxon>Microsporidia</taxon>
        <taxon>Pseudoloma</taxon>
    </lineage>
</organism>
<evidence type="ECO:0000313" key="2">
    <source>
        <dbReference type="Proteomes" id="UP000051530"/>
    </source>
</evidence>
<dbReference type="AlphaFoldDB" id="A0A0R0LVV3"/>
<dbReference type="EMBL" id="LGUB01001258">
    <property type="protein sequence ID" value="KRH92053.1"/>
    <property type="molecule type" value="Genomic_DNA"/>
</dbReference>
<comment type="caution">
    <text evidence="1">The sequence shown here is derived from an EMBL/GenBank/DDBJ whole genome shotgun (WGS) entry which is preliminary data.</text>
</comment>
<accession>A0A0R0LVV3</accession>
<reference evidence="1 2" key="1">
    <citation type="submission" date="2015-07" db="EMBL/GenBank/DDBJ databases">
        <title>The genome of Pseudoloma neurophilia, a relevant intracellular parasite of the zebrafish.</title>
        <authorList>
            <person name="Ndikumana S."/>
            <person name="Pelin A."/>
            <person name="Sanders J."/>
            <person name="Corradi N."/>
        </authorList>
    </citation>
    <scope>NUCLEOTIDE SEQUENCE [LARGE SCALE GENOMIC DNA]</scope>
    <source>
        <strain evidence="1 2">MK1</strain>
    </source>
</reference>
<gene>
    <name evidence="1" type="ORF">M153_13038000121</name>
</gene>
<keyword evidence="2" id="KW-1185">Reference proteome</keyword>
<dbReference type="OrthoDB" id="2191741at2759"/>
<sequence>MKVYRLMILKVDIPSYSDVKTKILHHEIEAIISDSFYDIPVHSKHDDLFGKFHIIFYTYFLFIKRNIGFVEIRNSQMNESSEIDLEILSSTHLGTYLTFNTKKTIIGKITVKFIINNLPTILKPTGDFPIFKNILFQNKIFFLANLLVPLIEGSTICRFKCLKGLYILIKLFFNMKQIQQDIVQKNVPELDDIFRDRKHLDGETKAIIKPNPNNNTDVFGNKISKREYKKKSE</sequence>
<proteinExistence type="predicted"/>
<protein>
    <submittedName>
        <fullName evidence="1">Uncharacterized protein</fullName>
    </submittedName>
</protein>
<dbReference type="VEuPathDB" id="MicrosporidiaDB:M153_13038000121"/>